<dbReference type="NCBIfam" id="NF002537">
    <property type="entry name" value="PRK02090.1"/>
    <property type="match status" value="1"/>
</dbReference>
<dbReference type="NCBIfam" id="TIGR00434">
    <property type="entry name" value="cysH"/>
    <property type="match status" value="1"/>
</dbReference>
<evidence type="ECO:0000259" key="5">
    <source>
        <dbReference type="Pfam" id="PF01507"/>
    </source>
</evidence>
<comment type="similarity">
    <text evidence="1">Belongs to the PAPS reductase family. CysH subfamily.</text>
</comment>
<dbReference type="Gene3D" id="3.40.50.620">
    <property type="entry name" value="HUPs"/>
    <property type="match status" value="1"/>
</dbReference>
<dbReference type="GO" id="GO:0004604">
    <property type="term" value="F:phosphoadenylyl-sulfate reductase (thioredoxin) activity"/>
    <property type="evidence" value="ECO:0007669"/>
    <property type="project" value="InterPro"/>
</dbReference>
<protein>
    <recommendedName>
        <fullName evidence="5">Phosphoadenosine phosphosulphate reductase domain-containing protein</fullName>
    </recommendedName>
</protein>
<dbReference type="InterPro" id="IPR014729">
    <property type="entry name" value="Rossmann-like_a/b/a_fold"/>
</dbReference>
<evidence type="ECO:0000313" key="6">
    <source>
        <dbReference type="EMBL" id="CAE0367747.1"/>
    </source>
</evidence>
<name>A0A7S3NHC8_9STRA</name>
<feature type="domain" description="Phosphoadenosine phosphosulphate reductase" evidence="5">
    <location>
        <begin position="110"/>
        <end position="284"/>
    </location>
</feature>
<dbReference type="EMBL" id="HBIJ01012523">
    <property type="protein sequence ID" value="CAE0367747.1"/>
    <property type="molecule type" value="Transcribed_RNA"/>
</dbReference>
<feature type="compositionally biased region" description="Basic and acidic residues" evidence="4">
    <location>
        <begin position="291"/>
        <end position="312"/>
    </location>
</feature>
<dbReference type="SUPFAM" id="SSF52402">
    <property type="entry name" value="Adenine nucleotide alpha hydrolases-like"/>
    <property type="match status" value="1"/>
</dbReference>
<feature type="compositionally biased region" description="Low complexity" evidence="4">
    <location>
        <begin position="52"/>
        <end position="66"/>
    </location>
</feature>
<accession>A0A7S3NHC8</accession>
<reference evidence="6" key="1">
    <citation type="submission" date="2021-01" db="EMBL/GenBank/DDBJ databases">
        <authorList>
            <person name="Corre E."/>
            <person name="Pelletier E."/>
            <person name="Niang G."/>
            <person name="Scheremetjew M."/>
            <person name="Finn R."/>
            <person name="Kale V."/>
            <person name="Holt S."/>
            <person name="Cochrane G."/>
            <person name="Meng A."/>
            <person name="Brown T."/>
            <person name="Cohen L."/>
        </authorList>
    </citation>
    <scope>NUCLEOTIDE SEQUENCE</scope>
    <source>
        <strain evidence="6">CCMP1510</strain>
    </source>
</reference>
<proteinExistence type="inferred from homology"/>
<evidence type="ECO:0000256" key="4">
    <source>
        <dbReference type="SAM" id="MobiDB-lite"/>
    </source>
</evidence>
<evidence type="ECO:0000256" key="1">
    <source>
        <dbReference type="ARBA" id="ARBA00009732"/>
    </source>
</evidence>
<dbReference type="AlphaFoldDB" id="A0A7S3NHC8"/>
<comment type="pathway">
    <text evidence="3">Sulfur metabolism; hydrogen sulfide biosynthesis; sulfite from sulfate.</text>
</comment>
<gene>
    <name evidence="6" type="ORF">ALAG00032_LOCUS8504</name>
</gene>
<dbReference type="PANTHER" id="PTHR46509:SF1">
    <property type="entry name" value="PHOSPHOADENOSINE PHOSPHOSULFATE REDUCTASE"/>
    <property type="match status" value="1"/>
</dbReference>
<dbReference type="InterPro" id="IPR004511">
    <property type="entry name" value="PAPS/APS_Rdtase"/>
</dbReference>
<dbReference type="HAMAP" id="MF_00063">
    <property type="entry name" value="CysH"/>
    <property type="match status" value="1"/>
</dbReference>
<evidence type="ECO:0000256" key="2">
    <source>
        <dbReference type="ARBA" id="ARBA00023002"/>
    </source>
</evidence>
<dbReference type="PANTHER" id="PTHR46509">
    <property type="entry name" value="PHOSPHOADENOSINE PHOSPHOSULFATE REDUCTASE"/>
    <property type="match status" value="1"/>
</dbReference>
<dbReference type="GO" id="GO:0005737">
    <property type="term" value="C:cytoplasm"/>
    <property type="evidence" value="ECO:0007669"/>
    <property type="project" value="TreeGrafter"/>
</dbReference>
<keyword evidence="2" id="KW-0560">Oxidoreductase</keyword>
<dbReference type="CDD" id="cd23945">
    <property type="entry name" value="PAPS_reductase"/>
    <property type="match status" value="1"/>
</dbReference>
<feature type="region of interest" description="Disordered" evidence="4">
    <location>
        <begin position="34"/>
        <end position="76"/>
    </location>
</feature>
<evidence type="ECO:0000256" key="3">
    <source>
        <dbReference type="ARBA" id="ARBA00024327"/>
    </source>
</evidence>
<dbReference type="Pfam" id="PF01507">
    <property type="entry name" value="PAPS_reduct"/>
    <property type="match status" value="1"/>
</dbReference>
<feature type="non-terminal residue" evidence="6">
    <location>
        <position position="344"/>
    </location>
</feature>
<dbReference type="GO" id="GO:0019379">
    <property type="term" value="P:sulfate assimilation, phosphoadenylyl sulfate reduction by phosphoadenylyl-sulfate reductase (thioredoxin)"/>
    <property type="evidence" value="ECO:0007669"/>
    <property type="project" value="InterPro"/>
</dbReference>
<organism evidence="6">
    <name type="scientific">Aureoumbra lagunensis</name>
    <dbReference type="NCBI Taxonomy" id="44058"/>
    <lineage>
        <taxon>Eukaryota</taxon>
        <taxon>Sar</taxon>
        <taxon>Stramenopiles</taxon>
        <taxon>Ochrophyta</taxon>
        <taxon>Pelagophyceae</taxon>
        <taxon>Pelagomonadales</taxon>
        <taxon>Aureoumbra</taxon>
    </lineage>
</organism>
<feature type="region of interest" description="Disordered" evidence="4">
    <location>
        <begin position="280"/>
        <end position="312"/>
    </location>
</feature>
<dbReference type="InterPro" id="IPR002500">
    <property type="entry name" value="PAPS_reduct_dom"/>
</dbReference>
<sequence>MGHTQRNVPILLFGATAGAALILGAQHVTKRLEERRKKKRRQEEEECDETHSISSSLGSEHSSSPSEMTRPVSPPSRMLNIEALNREFGSKEASAESCIKWAVSEFGEALVMSTSFGMQSAVLLHMATRICPNLPIIWIDTGYLHRETYLFARHLAKRLELNLYVYQSDISAARMEALHGQLWNNDDDTSHRVYGVLRKVAPMNKALRDLNARALLSGVRRGQTDHRKTLQRIVYHDSQRHYRVHPLLFWTDEDVDAYMTKHKLPYHPLKRKGFVSIGDKHSTKAKSANDSNDRSTRFGGKRQECGLHTEKADPAELDALVRQLIEDDFSSEPTNVEKKKTWNK</sequence>